<proteinExistence type="predicted"/>
<reference evidence="2" key="2">
    <citation type="submission" date="2015-01" db="EMBL/GenBank/DDBJ databases">
        <title>Evolutionary Origins and Diversification of the Mycorrhizal Mutualists.</title>
        <authorList>
            <consortium name="DOE Joint Genome Institute"/>
            <consortium name="Mycorrhizal Genomics Consortium"/>
            <person name="Kohler A."/>
            <person name="Kuo A."/>
            <person name="Nagy L.G."/>
            <person name="Floudas D."/>
            <person name="Copeland A."/>
            <person name="Barry K.W."/>
            <person name="Cichocki N."/>
            <person name="Veneault-Fourrey C."/>
            <person name="LaButti K."/>
            <person name="Lindquist E.A."/>
            <person name="Lipzen A."/>
            <person name="Lundell T."/>
            <person name="Morin E."/>
            <person name="Murat C."/>
            <person name="Riley R."/>
            <person name="Ohm R."/>
            <person name="Sun H."/>
            <person name="Tunlid A."/>
            <person name="Henrissat B."/>
            <person name="Grigoriev I.V."/>
            <person name="Hibbett D.S."/>
            <person name="Martin F."/>
        </authorList>
    </citation>
    <scope>NUCLEOTIDE SEQUENCE [LARGE SCALE GENOMIC DNA]</scope>
    <source>
        <strain evidence="2">Foug A</strain>
    </source>
</reference>
<dbReference type="Proteomes" id="UP000053989">
    <property type="component" value="Unassembled WGS sequence"/>
</dbReference>
<evidence type="ECO:0000313" key="2">
    <source>
        <dbReference type="Proteomes" id="UP000053989"/>
    </source>
</evidence>
<dbReference type="InParanoid" id="A0A0C3DGS8"/>
<sequence length="476" mass="53759">MADDIDAVNRIFLKYLQGKEAALTINDLHVYFEVHLRNRKGWQKKSDKGPREIDLCSNRYKIYPHPDLGRACDSFFWILFWMNWVKYSYLGQAMSEGDFLFPALRTTRLLEAAVPILHDMVQKLLDEALAGAKITGKFSMHCFRRSEGEQNNTLMWYLLDELHSYEEDYSDALAPTLREASALFAGEAALVRPASMEALHMAHVALTSDVAALHKTVVQVSASQDALAQDMRLIREALVPGSRTLASPQDMNVHHHPSIQTTLQPSLIPTVAPSQPPVMHWQPAIQPHAGTQLSHPVRGVRASELSPSSPTGNMSIPSPVPATHSNMAVYPLLPSLIGAQRTSRALPAGLTIPHIPVLHPNGLKTPPSESWRDIVWHWMVGEPRLRLFVTLKDWLHHYYNGQYGRQFNTLYRHRSIVATEFLNVFKENEEDWYRAYGSAIIQGHKKLKDMIQASRKVHSNGGEHRRFLLGEALATE</sequence>
<name>A0A0C3DGS8_9AGAM</name>
<gene>
    <name evidence="1" type="ORF">SCLCIDRAFT_30264</name>
</gene>
<dbReference type="HOGENOM" id="CLU_013901_3_0_1"/>
<dbReference type="AlphaFoldDB" id="A0A0C3DGS8"/>
<evidence type="ECO:0000313" key="1">
    <source>
        <dbReference type="EMBL" id="KIM55549.1"/>
    </source>
</evidence>
<accession>A0A0C3DGS8</accession>
<dbReference type="EMBL" id="KN822132">
    <property type="protein sequence ID" value="KIM55549.1"/>
    <property type="molecule type" value="Genomic_DNA"/>
</dbReference>
<protein>
    <submittedName>
        <fullName evidence="1">Uncharacterized protein</fullName>
    </submittedName>
</protein>
<dbReference type="STRING" id="1036808.A0A0C3DGS8"/>
<dbReference type="OrthoDB" id="164951at2759"/>
<organism evidence="1 2">
    <name type="scientific">Scleroderma citrinum Foug A</name>
    <dbReference type="NCBI Taxonomy" id="1036808"/>
    <lineage>
        <taxon>Eukaryota</taxon>
        <taxon>Fungi</taxon>
        <taxon>Dikarya</taxon>
        <taxon>Basidiomycota</taxon>
        <taxon>Agaricomycotina</taxon>
        <taxon>Agaricomycetes</taxon>
        <taxon>Agaricomycetidae</taxon>
        <taxon>Boletales</taxon>
        <taxon>Sclerodermatineae</taxon>
        <taxon>Sclerodermataceae</taxon>
        <taxon>Scleroderma</taxon>
    </lineage>
</organism>
<reference evidence="1 2" key="1">
    <citation type="submission" date="2014-04" db="EMBL/GenBank/DDBJ databases">
        <authorList>
            <consortium name="DOE Joint Genome Institute"/>
            <person name="Kuo A."/>
            <person name="Kohler A."/>
            <person name="Nagy L.G."/>
            <person name="Floudas D."/>
            <person name="Copeland A."/>
            <person name="Barry K.W."/>
            <person name="Cichocki N."/>
            <person name="Veneault-Fourrey C."/>
            <person name="LaButti K."/>
            <person name="Lindquist E.A."/>
            <person name="Lipzen A."/>
            <person name="Lundell T."/>
            <person name="Morin E."/>
            <person name="Murat C."/>
            <person name="Sun H."/>
            <person name="Tunlid A."/>
            <person name="Henrissat B."/>
            <person name="Grigoriev I.V."/>
            <person name="Hibbett D.S."/>
            <person name="Martin F."/>
            <person name="Nordberg H.P."/>
            <person name="Cantor M.N."/>
            <person name="Hua S.X."/>
        </authorList>
    </citation>
    <scope>NUCLEOTIDE SEQUENCE [LARGE SCALE GENOMIC DNA]</scope>
    <source>
        <strain evidence="1 2">Foug A</strain>
    </source>
</reference>
<keyword evidence="2" id="KW-1185">Reference proteome</keyword>